<dbReference type="GO" id="GO:0003713">
    <property type="term" value="F:transcription coactivator activity"/>
    <property type="evidence" value="ECO:0007669"/>
    <property type="project" value="TreeGrafter"/>
</dbReference>
<evidence type="ECO:0000256" key="5">
    <source>
        <dbReference type="ARBA" id="ARBA00022853"/>
    </source>
</evidence>
<evidence type="ECO:0000256" key="2">
    <source>
        <dbReference type="ARBA" id="ARBA00022723"/>
    </source>
</evidence>
<dbReference type="AlphaFoldDB" id="A0A4P9YL88"/>
<keyword evidence="3" id="KW-0863">Zinc-finger</keyword>
<dbReference type="Gene3D" id="3.30.160.60">
    <property type="entry name" value="Classic Zinc Finger"/>
    <property type="match status" value="1"/>
</dbReference>
<comment type="subcellular location">
    <subcellularLocation>
        <location evidence="1 10">Nucleus</location>
    </subcellularLocation>
</comment>
<keyword evidence="4" id="KW-0862">Zinc</keyword>
<evidence type="ECO:0000256" key="10">
    <source>
        <dbReference type="RuleBase" id="RU261113"/>
    </source>
</evidence>
<gene>
    <name evidence="12" type="ORF">ROZALSC1DRAFT_28762</name>
</gene>
<keyword evidence="9" id="KW-0539">Nucleus</keyword>
<dbReference type="GO" id="GO:0006325">
    <property type="term" value="P:chromatin organization"/>
    <property type="evidence" value="ECO:0007669"/>
    <property type="project" value="UniProtKB-KW"/>
</dbReference>
<sequence length="142" mass="16362">AENSVIKDFQISIAEKPGYDVYGQRLSMDITESVSCPVCTRQVAVTRFAPHLEKCMGLKTSRVARIKKYFMLNYLIRHDGLSLSQKNADDGDDVQEDDDYDSLEQMDQDDTYSERKSKINNNTNRRRKKKDEDNSNQSQAIE</sequence>
<dbReference type="PANTHER" id="PTHR46367:SF1">
    <property type="entry name" value="ATAXIN-7-LIKE PROTEIN 3"/>
    <property type="match status" value="1"/>
</dbReference>
<dbReference type="Pfam" id="PF08209">
    <property type="entry name" value="Sgf11"/>
    <property type="match status" value="1"/>
</dbReference>
<organism evidence="12 13">
    <name type="scientific">Rozella allomycis (strain CSF55)</name>
    <dbReference type="NCBI Taxonomy" id="988480"/>
    <lineage>
        <taxon>Eukaryota</taxon>
        <taxon>Fungi</taxon>
        <taxon>Fungi incertae sedis</taxon>
        <taxon>Cryptomycota</taxon>
        <taxon>Cryptomycota incertae sedis</taxon>
        <taxon>Rozella</taxon>
    </lineage>
</organism>
<evidence type="ECO:0000256" key="7">
    <source>
        <dbReference type="ARBA" id="ARBA00023159"/>
    </source>
</evidence>
<dbReference type="GO" id="GO:0006357">
    <property type="term" value="P:regulation of transcription by RNA polymerase II"/>
    <property type="evidence" value="ECO:0007669"/>
    <property type="project" value="TreeGrafter"/>
</dbReference>
<feature type="region of interest" description="Disordered" evidence="11">
    <location>
        <begin position="83"/>
        <end position="142"/>
    </location>
</feature>
<name>A0A4P9YL88_ROZAC</name>
<dbReference type="InterPro" id="IPR013246">
    <property type="entry name" value="SAGA_su_Sgf11"/>
</dbReference>
<keyword evidence="5" id="KW-0156">Chromatin regulator</keyword>
<dbReference type="InterPro" id="IPR051078">
    <property type="entry name" value="SGF11"/>
</dbReference>
<dbReference type="PANTHER" id="PTHR46367">
    <property type="entry name" value="ATAXIN-7-LIKE PROTEIN 3"/>
    <property type="match status" value="1"/>
</dbReference>
<dbReference type="GO" id="GO:0008270">
    <property type="term" value="F:zinc ion binding"/>
    <property type="evidence" value="ECO:0007669"/>
    <property type="project" value="UniProtKB-KW"/>
</dbReference>
<evidence type="ECO:0000256" key="8">
    <source>
        <dbReference type="ARBA" id="ARBA00023163"/>
    </source>
</evidence>
<feature type="non-terminal residue" evidence="12">
    <location>
        <position position="1"/>
    </location>
</feature>
<dbReference type="GO" id="GO:0000124">
    <property type="term" value="C:SAGA complex"/>
    <property type="evidence" value="ECO:0007669"/>
    <property type="project" value="TreeGrafter"/>
</dbReference>
<evidence type="ECO:0000256" key="6">
    <source>
        <dbReference type="ARBA" id="ARBA00023015"/>
    </source>
</evidence>
<dbReference type="Proteomes" id="UP000281549">
    <property type="component" value="Unassembled WGS sequence"/>
</dbReference>
<protein>
    <recommendedName>
        <fullName evidence="10">SAGA-associated factor 11</fullName>
    </recommendedName>
</protein>
<reference evidence="13" key="1">
    <citation type="journal article" date="2018" name="Nat. Microbiol.">
        <title>Leveraging single-cell genomics to expand the fungal tree of life.</title>
        <authorList>
            <person name="Ahrendt S.R."/>
            <person name="Quandt C.A."/>
            <person name="Ciobanu D."/>
            <person name="Clum A."/>
            <person name="Salamov A."/>
            <person name="Andreopoulos B."/>
            <person name="Cheng J.F."/>
            <person name="Woyke T."/>
            <person name="Pelin A."/>
            <person name="Henrissat B."/>
            <person name="Reynolds N.K."/>
            <person name="Benny G.L."/>
            <person name="Smith M.E."/>
            <person name="James T.Y."/>
            <person name="Grigoriev I.V."/>
        </authorList>
    </citation>
    <scope>NUCLEOTIDE SEQUENCE [LARGE SCALE GENOMIC DNA]</scope>
    <source>
        <strain evidence="13">CSF55</strain>
    </source>
</reference>
<dbReference type="GO" id="GO:0071819">
    <property type="term" value="C:DUBm complex"/>
    <property type="evidence" value="ECO:0007669"/>
    <property type="project" value="TreeGrafter"/>
</dbReference>
<evidence type="ECO:0000256" key="1">
    <source>
        <dbReference type="ARBA" id="ARBA00004123"/>
    </source>
</evidence>
<comment type="similarity">
    <text evidence="10">Belongs to the SGF11 family.</text>
</comment>
<proteinExistence type="inferred from homology"/>
<accession>A0A4P9YL88</accession>
<evidence type="ECO:0000313" key="12">
    <source>
        <dbReference type="EMBL" id="RKP19661.1"/>
    </source>
</evidence>
<keyword evidence="2" id="KW-0479">Metal-binding</keyword>
<evidence type="ECO:0000256" key="9">
    <source>
        <dbReference type="ARBA" id="ARBA00023242"/>
    </source>
</evidence>
<evidence type="ECO:0000256" key="3">
    <source>
        <dbReference type="ARBA" id="ARBA00022771"/>
    </source>
</evidence>
<keyword evidence="7 10" id="KW-0010">Activator</keyword>
<evidence type="ECO:0000313" key="13">
    <source>
        <dbReference type="Proteomes" id="UP000281549"/>
    </source>
</evidence>
<feature type="compositionally biased region" description="Acidic residues" evidence="11">
    <location>
        <begin position="90"/>
        <end position="111"/>
    </location>
</feature>
<evidence type="ECO:0000256" key="4">
    <source>
        <dbReference type="ARBA" id="ARBA00022833"/>
    </source>
</evidence>
<keyword evidence="8" id="KW-0804">Transcription</keyword>
<dbReference type="EMBL" id="ML005185">
    <property type="protein sequence ID" value="RKP19661.1"/>
    <property type="molecule type" value="Genomic_DNA"/>
</dbReference>
<evidence type="ECO:0000256" key="11">
    <source>
        <dbReference type="SAM" id="MobiDB-lite"/>
    </source>
</evidence>
<keyword evidence="6" id="KW-0805">Transcription regulation</keyword>